<dbReference type="Proteomes" id="UP001595839">
    <property type="component" value="Unassembled WGS sequence"/>
</dbReference>
<proteinExistence type="predicted"/>
<accession>A0ABV9AF88</accession>
<dbReference type="EMBL" id="JBHSFK010000002">
    <property type="protein sequence ID" value="MFC4498547.1"/>
    <property type="molecule type" value="Genomic_DNA"/>
</dbReference>
<evidence type="ECO:0000313" key="1">
    <source>
        <dbReference type="EMBL" id="MFC4498547.1"/>
    </source>
</evidence>
<organism evidence="1 2">
    <name type="scientific">Streptomyces vulcanius</name>
    <dbReference type="NCBI Taxonomy" id="1441876"/>
    <lineage>
        <taxon>Bacteria</taxon>
        <taxon>Bacillati</taxon>
        <taxon>Actinomycetota</taxon>
        <taxon>Actinomycetes</taxon>
        <taxon>Kitasatosporales</taxon>
        <taxon>Streptomycetaceae</taxon>
        <taxon>Streptomyces</taxon>
    </lineage>
</organism>
<keyword evidence="2" id="KW-1185">Reference proteome</keyword>
<name>A0ABV9AF88_9ACTN</name>
<comment type="caution">
    <text evidence="1">The sequence shown here is derived from an EMBL/GenBank/DDBJ whole genome shotgun (WGS) entry which is preliminary data.</text>
</comment>
<reference evidence="2" key="1">
    <citation type="journal article" date="2019" name="Int. J. Syst. Evol. Microbiol.">
        <title>The Global Catalogue of Microorganisms (GCM) 10K type strain sequencing project: providing services to taxonomists for standard genome sequencing and annotation.</title>
        <authorList>
            <consortium name="The Broad Institute Genomics Platform"/>
            <consortium name="The Broad Institute Genome Sequencing Center for Infectious Disease"/>
            <person name="Wu L."/>
            <person name="Ma J."/>
        </authorList>
    </citation>
    <scope>NUCLEOTIDE SEQUENCE [LARGE SCALE GENOMIC DNA]</scope>
    <source>
        <strain evidence="2">CGMCC 4.7177</strain>
    </source>
</reference>
<evidence type="ECO:0000313" key="2">
    <source>
        <dbReference type="Proteomes" id="UP001595839"/>
    </source>
</evidence>
<sequence length="150" mass="17007">MIGGDLDDAPLPAEVYVVWEGLLGVPTTRYSVKRFHSRLRWHRPRAALALYETNRAAVQALWDLWEADQRVAVVTYLPVAAVGALAERLDREHVPHTRLVVSQPRDMSRLIALLDDVARIFHGFPEHNLLYGPKGFLVPPQAPELMREVL</sequence>
<protein>
    <submittedName>
        <fullName evidence="1">Uncharacterized protein</fullName>
    </submittedName>
</protein>
<dbReference type="RefSeq" id="WP_381167954.1">
    <property type="nucleotide sequence ID" value="NZ_JBHSFK010000002.1"/>
</dbReference>
<gene>
    <name evidence="1" type="ORF">ACFPIH_03245</name>
</gene>